<reference evidence="2 3" key="1">
    <citation type="submission" date="2018-08" db="EMBL/GenBank/DDBJ databases">
        <title>A genome reference for cultivated species of the human gut microbiota.</title>
        <authorList>
            <person name="Zou Y."/>
            <person name="Xue W."/>
            <person name="Luo G."/>
        </authorList>
    </citation>
    <scope>NUCLEOTIDE SEQUENCE [LARGE SCALE GENOMIC DNA]</scope>
    <source>
        <strain evidence="2 3">AF26-4BH</strain>
    </source>
</reference>
<feature type="transmembrane region" description="Helical" evidence="1">
    <location>
        <begin position="38"/>
        <end position="60"/>
    </location>
</feature>
<evidence type="ECO:0000313" key="2">
    <source>
        <dbReference type="EMBL" id="RGE70910.1"/>
    </source>
</evidence>
<dbReference type="RefSeq" id="WP_025491262.1">
    <property type="nucleotide sequence ID" value="NZ_CALBAU010000308.1"/>
</dbReference>
<gene>
    <name evidence="2" type="ORF">DWY69_15430</name>
</gene>
<proteinExistence type="predicted"/>
<feature type="transmembrane region" description="Helical" evidence="1">
    <location>
        <begin position="72"/>
        <end position="95"/>
    </location>
</feature>
<protein>
    <submittedName>
        <fullName evidence="2">DUF3021 domain-containing protein</fullName>
    </submittedName>
</protein>
<feature type="transmembrane region" description="Helical" evidence="1">
    <location>
        <begin position="101"/>
        <end position="123"/>
    </location>
</feature>
<evidence type="ECO:0000313" key="3">
    <source>
        <dbReference type="Proteomes" id="UP000261166"/>
    </source>
</evidence>
<name>A0A3E3IV07_9FIRM</name>
<dbReference type="Proteomes" id="UP000261166">
    <property type="component" value="Unassembled WGS sequence"/>
</dbReference>
<keyword evidence="1" id="KW-1133">Transmembrane helix</keyword>
<comment type="caution">
    <text evidence="2">The sequence shown here is derived from an EMBL/GenBank/DDBJ whole genome shotgun (WGS) entry which is preliminary data.</text>
</comment>
<feature type="transmembrane region" description="Helical" evidence="1">
    <location>
        <begin position="12"/>
        <end position="32"/>
    </location>
</feature>
<dbReference type="OrthoDB" id="2003588at2"/>
<sequence length="149" mass="16732">MSKKEFMGQVFISFFVVVTCINLGMAFMGMIYAPDTRFGYEALLFPVFYGFLGILPSAVLYSRKELTVKQMLLRKIIQLILIEAIMVGIVFFLGGTDFNTLLPFMVMVLAVCLAAEGILWLAADKKVKKLNAQLKRFQDREPAADTSRG</sequence>
<keyword evidence="1" id="KW-0472">Membrane</keyword>
<keyword evidence="1" id="KW-0812">Transmembrane</keyword>
<accession>A0A3E3IV07</accession>
<dbReference type="EMBL" id="QVLU01000013">
    <property type="protein sequence ID" value="RGE70910.1"/>
    <property type="molecule type" value="Genomic_DNA"/>
</dbReference>
<evidence type="ECO:0000256" key="1">
    <source>
        <dbReference type="SAM" id="Phobius"/>
    </source>
</evidence>
<dbReference type="AlphaFoldDB" id="A0A3E3IV07"/>
<organism evidence="2 3">
    <name type="scientific">Eisenbergiella massiliensis</name>
    <dbReference type="NCBI Taxonomy" id="1720294"/>
    <lineage>
        <taxon>Bacteria</taxon>
        <taxon>Bacillati</taxon>
        <taxon>Bacillota</taxon>
        <taxon>Clostridia</taxon>
        <taxon>Lachnospirales</taxon>
        <taxon>Lachnospiraceae</taxon>
        <taxon>Eisenbergiella</taxon>
    </lineage>
</organism>